<evidence type="ECO:0000313" key="2">
    <source>
        <dbReference type="Proteomes" id="UP000474757"/>
    </source>
</evidence>
<dbReference type="RefSeq" id="WP_163894890.1">
    <property type="nucleotide sequence ID" value="NZ_JAAFYS010000003.1"/>
</dbReference>
<sequence length="78" mass="8853">MFTIEHDFDSTVITLIDEGSAPLQEDVIVNGFEECVTFEQLDPRTDRVQRITLSPEMVRDLLAAMNLPEGIYRLKPAT</sequence>
<reference evidence="1 2" key="1">
    <citation type="submission" date="2020-02" db="EMBL/GenBank/DDBJ databases">
        <title>Pseudoroseicyclus tamarix, sp. nov., isolated from offshore sediment of a Tamarix chinensis forest.</title>
        <authorList>
            <person name="Gai Y."/>
        </authorList>
    </citation>
    <scope>NUCLEOTIDE SEQUENCE [LARGE SCALE GENOMIC DNA]</scope>
    <source>
        <strain evidence="1 2">CLL3-39</strain>
    </source>
</reference>
<protein>
    <recommendedName>
        <fullName evidence="3">Phosphomannomutase</fullName>
    </recommendedName>
</protein>
<evidence type="ECO:0008006" key="3">
    <source>
        <dbReference type="Google" id="ProtNLM"/>
    </source>
</evidence>
<gene>
    <name evidence="1" type="ORF">GZA08_14555</name>
</gene>
<comment type="caution">
    <text evidence="1">The sequence shown here is derived from an EMBL/GenBank/DDBJ whole genome shotgun (WGS) entry which is preliminary data.</text>
</comment>
<dbReference type="Proteomes" id="UP000474757">
    <property type="component" value="Unassembled WGS sequence"/>
</dbReference>
<accession>A0A6B2JV27</accession>
<proteinExistence type="predicted"/>
<dbReference type="AlphaFoldDB" id="A0A6B2JV27"/>
<organism evidence="1 2">
    <name type="scientific">Pseudoroseicyclus tamaricis</name>
    <dbReference type="NCBI Taxonomy" id="2705421"/>
    <lineage>
        <taxon>Bacteria</taxon>
        <taxon>Pseudomonadati</taxon>
        <taxon>Pseudomonadota</taxon>
        <taxon>Alphaproteobacteria</taxon>
        <taxon>Rhodobacterales</taxon>
        <taxon>Paracoccaceae</taxon>
        <taxon>Pseudoroseicyclus</taxon>
    </lineage>
</organism>
<keyword evidence="2" id="KW-1185">Reference proteome</keyword>
<dbReference type="EMBL" id="JAAGAB010000003">
    <property type="protein sequence ID" value="NDV02188.1"/>
    <property type="molecule type" value="Genomic_DNA"/>
</dbReference>
<name>A0A6B2JV27_9RHOB</name>
<evidence type="ECO:0000313" key="1">
    <source>
        <dbReference type="EMBL" id="NDV02188.1"/>
    </source>
</evidence>